<dbReference type="SMART" id="SM00829">
    <property type="entry name" value="PKS_ER"/>
    <property type="match status" value="1"/>
</dbReference>
<dbReference type="InterPro" id="IPR013149">
    <property type="entry name" value="ADH-like_C"/>
</dbReference>
<dbReference type="Pfam" id="PF08240">
    <property type="entry name" value="ADH_N"/>
    <property type="match status" value="1"/>
</dbReference>
<dbReference type="InterPro" id="IPR011032">
    <property type="entry name" value="GroES-like_sf"/>
</dbReference>
<dbReference type="SUPFAM" id="SSF50129">
    <property type="entry name" value="GroES-like"/>
    <property type="match status" value="1"/>
</dbReference>
<dbReference type="Gene3D" id="3.40.50.720">
    <property type="entry name" value="NAD(P)-binding Rossmann-like Domain"/>
    <property type="match status" value="1"/>
</dbReference>
<evidence type="ECO:0000256" key="2">
    <source>
        <dbReference type="ARBA" id="ARBA00022833"/>
    </source>
</evidence>
<name>A0A9D1Y4M7_9FIRM</name>
<dbReference type="GO" id="GO:0008270">
    <property type="term" value="F:zinc ion binding"/>
    <property type="evidence" value="ECO:0007669"/>
    <property type="project" value="InterPro"/>
</dbReference>
<proteinExistence type="inferred from homology"/>
<comment type="caution">
    <text evidence="6">The sequence shown here is derived from an EMBL/GenBank/DDBJ whole genome shotgun (WGS) entry which is preliminary data.</text>
</comment>
<dbReference type="GO" id="GO:0016491">
    <property type="term" value="F:oxidoreductase activity"/>
    <property type="evidence" value="ECO:0007669"/>
    <property type="project" value="UniProtKB-KW"/>
</dbReference>
<evidence type="ECO:0000313" key="7">
    <source>
        <dbReference type="Proteomes" id="UP000886751"/>
    </source>
</evidence>
<dbReference type="InterPro" id="IPR020843">
    <property type="entry name" value="ER"/>
</dbReference>
<dbReference type="EMBL" id="DXEI01000116">
    <property type="protein sequence ID" value="HIX95310.1"/>
    <property type="molecule type" value="Genomic_DNA"/>
</dbReference>
<dbReference type="SUPFAM" id="SSF51735">
    <property type="entry name" value="NAD(P)-binding Rossmann-fold domains"/>
    <property type="match status" value="1"/>
</dbReference>
<evidence type="ECO:0000256" key="4">
    <source>
        <dbReference type="RuleBase" id="RU361277"/>
    </source>
</evidence>
<dbReference type="AlphaFoldDB" id="A0A9D1Y4M7"/>
<organism evidence="6 7">
    <name type="scientific">Candidatus Gemmiger excrementipullorum</name>
    <dbReference type="NCBI Taxonomy" id="2838610"/>
    <lineage>
        <taxon>Bacteria</taxon>
        <taxon>Bacillati</taxon>
        <taxon>Bacillota</taxon>
        <taxon>Clostridia</taxon>
        <taxon>Eubacteriales</taxon>
        <taxon>Gemmiger</taxon>
    </lineage>
</organism>
<dbReference type="PANTHER" id="PTHR43401:SF2">
    <property type="entry name" value="L-THREONINE 3-DEHYDROGENASE"/>
    <property type="match status" value="1"/>
</dbReference>
<dbReference type="Pfam" id="PF00107">
    <property type="entry name" value="ADH_zinc_N"/>
    <property type="match status" value="1"/>
</dbReference>
<dbReference type="PROSITE" id="PS00059">
    <property type="entry name" value="ADH_ZINC"/>
    <property type="match status" value="1"/>
</dbReference>
<evidence type="ECO:0000313" key="6">
    <source>
        <dbReference type="EMBL" id="HIX95310.1"/>
    </source>
</evidence>
<dbReference type="PANTHER" id="PTHR43401">
    <property type="entry name" value="L-THREONINE 3-DEHYDROGENASE"/>
    <property type="match status" value="1"/>
</dbReference>
<evidence type="ECO:0000256" key="1">
    <source>
        <dbReference type="ARBA" id="ARBA00022723"/>
    </source>
</evidence>
<reference evidence="6" key="1">
    <citation type="journal article" date="2021" name="PeerJ">
        <title>Extensive microbial diversity within the chicken gut microbiome revealed by metagenomics and culture.</title>
        <authorList>
            <person name="Gilroy R."/>
            <person name="Ravi A."/>
            <person name="Getino M."/>
            <person name="Pursley I."/>
            <person name="Horton D.L."/>
            <person name="Alikhan N.F."/>
            <person name="Baker D."/>
            <person name="Gharbi K."/>
            <person name="Hall N."/>
            <person name="Watson M."/>
            <person name="Adriaenssens E.M."/>
            <person name="Foster-Nyarko E."/>
            <person name="Jarju S."/>
            <person name="Secka A."/>
            <person name="Antonio M."/>
            <person name="Oren A."/>
            <person name="Chaudhuri R.R."/>
            <person name="La Ragione R."/>
            <person name="Hildebrand F."/>
            <person name="Pallen M.J."/>
        </authorList>
    </citation>
    <scope>NUCLEOTIDE SEQUENCE</scope>
    <source>
        <strain evidence="6">ChiHecec2B26-7398</strain>
    </source>
</reference>
<dbReference type="InterPro" id="IPR002328">
    <property type="entry name" value="ADH_Zn_CS"/>
</dbReference>
<comment type="similarity">
    <text evidence="4">Belongs to the zinc-containing alcohol dehydrogenase family.</text>
</comment>
<evidence type="ECO:0000259" key="5">
    <source>
        <dbReference type="SMART" id="SM00829"/>
    </source>
</evidence>
<keyword evidence="2 4" id="KW-0862">Zinc</keyword>
<accession>A0A9D1Y4M7</accession>
<dbReference type="Gene3D" id="3.90.180.10">
    <property type="entry name" value="Medium-chain alcohol dehydrogenases, catalytic domain"/>
    <property type="match status" value="1"/>
</dbReference>
<dbReference type="InterPro" id="IPR036291">
    <property type="entry name" value="NAD(P)-bd_dom_sf"/>
</dbReference>
<feature type="domain" description="Enoyl reductase (ER)" evidence="5">
    <location>
        <begin position="8"/>
        <end position="307"/>
    </location>
</feature>
<keyword evidence="1 4" id="KW-0479">Metal-binding</keyword>
<protein>
    <submittedName>
        <fullName evidence="6">Zinc-dependent alcohol dehydrogenase family protein</fullName>
    </submittedName>
</protein>
<evidence type="ECO:0000256" key="3">
    <source>
        <dbReference type="ARBA" id="ARBA00023002"/>
    </source>
</evidence>
<keyword evidence="3" id="KW-0560">Oxidoreductase</keyword>
<reference evidence="6" key="2">
    <citation type="submission" date="2021-04" db="EMBL/GenBank/DDBJ databases">
        <authorList>
            <person name="Gilroy R."/>
        </authorList>
    </citation>
    <scope>NUCLEOTIDE SEQUENCE</scope>
    <source>
        <strain evidence="6">ChiHecec2B26-7398</strain>
    </source>
</reference>
<sequence length="341" mass="35890">MKSAVWYGKHDLRVEQRPVPEPGPGEVLIQVKACGVCGTDVHIYEGGKGAAAVTPPTILGHEFSGVVVKAGAAVRSCQPGDRVCIDPNCYCGTCAACRSGLAHFCTQMVGYGTTVDGGFAEYCAVDARQVYRLGAHTSFAQGAMAEPAACCLHGIDLCGIRPGHQVVVIGGGMIGLLMVQLARLAGAARVALVEPVAAKRETGRKLGADVCIDPQQQDTAAALRQGGLTWVNTVIECVGRPETIAQAIDLAGSKAVVMMFGLTKPDETVPLKPFTIFEKELELKASYINPYTQARALELIDTGRLDVTSMVCPPCSLEALPGILARPSLRAKGKYIIDPSL</sequence>
<comment type="cofactor">
    <cofactor evidence="4">
        <name>Zn(2+)</name>
        <dbReference type="ChEBI" id="CHEBI:29105"/>
    </cofactor>
</comment>
<dbReference type="InterPro" id="IPR013154">
    <property type="entry name" value="ADH-like_N"/>
</dbReference>
<dbReference type="CDD" id="cd08234">
    <property type="entry name" value="threonine_DH_like"/>
    <property type="match status" value="1"/>
</dbReference>
<dbReference type="InterPro" id="IPR050129">
    <property type="entry name" value="Zn_alcohol_dh"/>
</dbReference>
<gene>
    <name evidence="6" type="ORF">H9846_07610</name>
</gene>
<dbReference type="Proteomes" id="UP000886751">
    <property type="component" value="Unassembled WGS sequence"/>
</dbReference>